<dbReference type="InterPro" id="IPR036291">
    <property type="entry name" value="NAD(P)-bd_dom_sf"/>
</dbReference>
<dbReference type="Pfam" id="PF00389">
    <property type="entry name" value="2-Hacid_dh"/>
    <property type="match status" value="1"/>
</dbReference>
<dbReference type="InterPro" id="IPR050857">
    <property type="entry name" value="D-2-hydroxyacid_DH"/>
</dbReference>
<dbReference type="GO" id="GO:0016491">
    <property type="term" value="F:oxidoreductase activity"/>
    <property type="evidence" value="ECO:0007669"/>
    <property type="project" value="UniProtKB-KW"/>
</dbReference>
<dbReference type="CDD" id="cd05301">
    <property type="entry name" value="GDH"/>
    <property type="match status" value="1"/>
</dbReference>
<evidence type="ECO:0000259" key="5">
    <source>
        <dbReference type="Pfam" id="PF00389"/>
    </source>
</evidence>
<accession>A0ABW2F5Q7</accession>
<evidence type="ECO:0000313" key="8">
    <source>
        <dbReference type="Proteomes" id="UP001596378"/>
    </source>
</evidence>
<dbReference type="EC" id="1.1.1.-" evidence="7"/>
<feature type="domain" description="D-isomer specific 2-hydroxyacid dehydrogenase NAD-binding" evidence="6">
    <location>
        <begin position="109"/>
        <end position="286"/>
    </location>
</feature>
<dbReference type="Pfam" id="PF02826">
    <property type="entry name" value="2-Hacid_dh_C"/>
    <property type="match status" value="1"/>
</dbReference>
<keyword evidence="2 4" id="KW-0560">Oxidoreductase</keyword>
<sequence length="335" mass="36017">MKPNIFVTRPLPGDHLERLARIADVNVHEGGDPSPAELERGIAEADGAITMLVNPMGRGMLSKGKKLKIVANYAVGYDNIDVAAATELGIWVANTPDVLTEATADMAWALLLAVSRRIAEGDRLVREGKFDGWKPDLLLGRQVYGKTLGIVGMGRIGQAAARRAAGFGMRVLYSGRRPLDPVLANELRAEYAELERLLRESDYVSLHAPFSEANRHLIGAEQLRMMKPDAILINTARGALVDERALADALKRRTIAGAGLDVFEREPLVEPLLLQCDNAVLAPHTGSATRETRGEMAGLCVDAVIAALQGEIPRTALNPQAGASGREAGRKGMNP</sequence>
<dbReference type="Proteomes" id="UP001596378">
    <property type="component" value="Unassembled WGS sequence"/>
</dbReference>
<evidence type="ECO:0000256" key="1">
    <source>
        <dbReference type="ARBA" id="ARBA00005854"/>
    </source>
</evidence>
<evidence type="ECO:0000256" key="2">
    <source>
        <dbReference type="ARBA" id="ARBA00023002"/>
    </source>
</evidence>
<reference evidence="8" key="1">
    <citation type="journal article" date="2019" name="Int. J. Syst. Evol. Microbiol.">
        <title>The Global Catalogue of Microorganisms (GCM) 10K type strain sequencing project: providing services to taxonomists for standard genome sequencing and annotation.</title>
        <authorList>
            <consortium name="The Broad Institute Genomics Platform"/>
            <consortium name="The Broad Institute Genome Sequencing Center for Infectious Disease"/>
            <person name="Wu L."/>
            <person name="Ma J."/>
        </authorList>
    </citation>
    <scope>NUCLEOTIDE SEQUENCE [LARGE SCALE GENOMIC DNA]</scope>
    <source>
        <strain evidence="8">KCTC 12907</strain>
    </source>
</reference>
<dbReference type="Gene3D" id="3.40.50.720">
    <property type="entry name" value="NAD(P)-binding Rossmann-like Domain"/>
    <property type="match status" value="2"/>
</dbReference>
<evidence type="ECO:0000256" key="4">
    <source>
        <dbReference type="RuleBase" id="RU003719"/>
    </source>
</evidence>
<dbReference type="InterPro" id="IPR029753">
    <property type="entry name" value="D-isomer_DH_CS"/>
</dbReference>
<dbReference type="PROSITE" id="PS00671">
    <property type="entry name" value="D_2_HYDROXYACID_DH_3"/>
    <property type="match status" value="1"/>
</dbReference>
<keyword evidence="3" id="KW-0520">NAD</keyword>
<dbReference type="SUPFAM" id="SSF51735">
    <property type="entry name" value="NAD(P)-binding Rossmann-fold domains"/>
    <property type="match status" value="1"/>
</dbReference>
<comment type="similarity">
    <text evidence="1 4">Belongs to the D-isomer specific 2-hydroxyacid dehydrogenase family.</text>
</comment>
<organism evidence="7 8">
    <name type="scientific">Cohnella cellulosilytica</name>
    <dbReference type="NCBI Taxonomy" id="986710"/>
    <lineage>
        <taxon>Bacteria</taxon>
        <taxon>Bacillati</taxon>
        <taxon>Bacillota</taxon>
        <taxon>Bacilli</taxon>
        <taxon>Bacillales</taxon>
        <taxon>Paenibacillaceae</taxon>
        <taxon>Cohnella</taxon>
    </lineage>
</organism>
<dbReference type="RefSeq" id="WP_378048157.1">
    <property type="nucleotide sequence ID" value="NZ_JBHMDN010000016.1"/>
</dbReference>
<dbReference type="EMBL" id="JBHTAI010000002">
    <property type="protein sequence ID" value="MFC7147736.1"/>
    <property type="molecule type" value="Genomic_DNA"/>
</dbReference>
<protein>
    <submittedName>
        <fullName evidence="7">2-hydroxyacid dehydrogenase</fullName>
        <ecNumber evidence="7">1.1.1.-</ecNumber>
    </submittedName>
</protein>
<dbReference type="InterPro" id="IPR006140">
    <property type="entry name" value="D-isomer_DH_NAD-bd"/>
</dbReference>
<keyword evidence="8" id="KW-1185">Reference proteome</keyword>
<dbReference type="InterPro" id="IPR006139">
    <property type="entry name" value="D-isomer_2_OHA_DH_cat_dom"/>
</dbReference>
<feature type="domain" description="D-isomer specific 2-hydroxyacid dehydrogenase catalytic" evidence="5">
    <location>
        <begin position="5"/>
        <end position="318"/>
    </location>
</feature>
<dbReference type="PANTHER" id="PTHR42789">
    <property type="entry name" value="D-ISOMER SPECIFIC 2-HYDROXYACID DEHYDROGENASE FAMILY PROTEIN (AFU_ORTHOLOGUE AFUA_6G10090)"/>
    <property type="match status" value="1"/>
</dbReference>
<evidence type="ECO:0000259" key="6">
    <source>
        <dbReference type="Pfam" id="PF02826"/>
    </source>
</evidence>
<dbReference type="PANTHER" id="PTHR42789:SF1">
    <property type="entry name" value="D-ISOMER SPECIFIC 2-HYDROXYACID DEHYDROGENASE FAMILY PROTEIN (AFU_ORTHOLOGUE AFUA_6G10090)"/>
    <property type="match status" value="1"/>
</dbReference>
<evidence type="ECO:0000313" key="7">
    <source>
        <dbReference type="EMBL" id="MFC7147736.1"/>
    </source>
</evidence>
<gene>
    <name evidence="7" type="ORF">ACFQMJ_04220</name>
</gene>
<name>A0ABW2F5Q7_9BACL</name>
<dbReference type="SUPFAM" id="SSF52283">
    <property type="entry name" value="Formate/glycerate dehydrogenase catalytic domain-like"/>
    <property type="match status" value="1"/>
</dbReference>
<comment type="caution">
    <text evidence="7">The sequence shown here is derived from an EMBL/GenBank/DDBJ whole genome shotgun (WGS) entry which is preliminary data.</text>
</comment>
<proteinExistence type="inferred from homology"/>
<evidence type="ECO:0000256" key="3">
    <source>
        <dbReference type="ARBA" id="ARBA00023027"/>
    </source>
</evidence>